<keyword evidence="4" id="KW-1185">Reference proteome</keyword>
<accession>A0A7G2C2R5</accession>
<evidence type="ECO:0000313" key="4">
    <source>
        <dbReference type="Proteomes" id="UP000515908"/>
    </source>
</evidence>
<name>A0A7G2C2R5_9TRYP</name>
<dbReference type="InterPro" id="IPR036865">
    <property type="entry name" value="CRAL-TRIO_dom_sf"/>
</dbReference>
<dbReference type="SUPFAM" id="SSF52087">
    <property type="entry name" value="CRAL/TRIO domain"/>
    <property type="match status" value="1"/>
</dbReference>
<dbReference type="GO" id="GO:0012505">
    <property type="term" value="C:endomembrane system"/>
    <property type="evidence" value="ECO:0007669"/>
    <property type="project" value="TreeGrafter"/>
</dbReference>
<evidence type="ECO:0000259" key="2">
    <source>
        <dbReference type="PROSITE" id="PS50191"/>
    </source>
</evidence>
<feature type="compositionally biased region" description="Polar residues" evidence="1">
    <location>
        <begin position="301"/>
        <end position="316"/>
    </location>
</feature>
<feature type="domain" description="CRAL-TRIO" evidence="2">
    <location>
        <begin position="66"/>
        <end position="232"/>
    </location>
</feature>
<dbReference type="GO" id="GO:0140284">
    <property type="term" value="C:endoplasmic reticulum-endosome membrane contact site"/>
    <property type="evidence" value="ECO:0007669"/>
    <property type="project" value="TreeGrafter"/>
</dbReference>
<dbReference type="InterPro" id="IPR053012">
    <property type="entry name" value="ER-organelle_contact"/>
</dbReference>
<dbReference type="CDD" id="cd00170">
    <property type="entry name" value="SEC14"/>
    <property type="match status" value="1"/>
</dbReference>
<dbReference type="EMBL" id="LR877146">
    <property type="protein sequence ID" value="CAD2214030.1"/>
    <property type="molecule type" value="Genomic_DNA"/>
</dbReference>
<dbReference type="OrthoDB" id="75724at2759"/>
<evidence type="ECO:0000256" key="1">
    <source>
        <dbReference type="SAM" id="MobiDB-lite"/>
    </source>
</evidence>
<dbReference type="PANTHER" id="PTHR46384:SF2">
    <property type="entry name" value="CRAL-TRIO DOMAIN-CONTAINING PROTEIN"/>
    <property type="match status" value="1"/>
</dbReference>
<proteinExistence type="predicted"/>
<dbReference type="Gene3D" id="3.40.525.10">
    <property type="entry name" value="CRAL-TRIO lipid binding domain"/>
    <property type="match status" value="1"/>
</dbReference>
<reference evidence="3 4" key="1">
    <citation type="submission" date="2020-08" db="EMBL/GenBank/DDBJ databases">
        <authorList>
            <person name="Newling K."/>
            <person name="Davey J."/>
            <person name="Forrester S."/>
        </authorList>
    </citation>
    <scope>NUCLEOTIDE SEQUENCE [LARGE SCALE GENOMIC DNA]</scope>
    <source>
        <strain evidence="4">Crithidia deanei Carvalho (ATCC PRA-265)</strain>
    </source>
</reference>
<gene>
    <name evidence="3" type="ORF">ADEAN_000147400</name>
</gene>
<dbReference type="Pfam" id="PF24044">
    <property type="entry name" value="DUF7353"/>
    <property type="match status" value="1"/>
</dbReference>
<dbReference type="Proteomes" id="UP000515908">
    <property type="component" value="Chromosome 02"/>
</dbReference>
<organism evidence="3 4">
    <name type="scientific">Angomonas deanei</name>
    <dbReference type="NCBI Taxonomy" id="59799"/>
    <lineage>
        <taxon>Eukaryota</taxon>
        <taxon>Discoba</taxon>
        <taxon>Euglenozoa</taxon>
        <taxon>Kinetoplastea</taxon>
        <taxon>Metakinetoplastina</taxon>
        <taxon>Trypanosomatida</taxon>
        <taxon>Trypanosomatidae</taxon>
        <taxon>Strigomonadinae</taxon>
        <taxon>Angomonas</taxon>
    </lineage>
</organism>
<dbReference type="Pfam" id="PF00650">
    <property type="entry name" value="CRAL_TRIO"/>
    <property type="match status" value="1"/>
</dbReference>
<protein>
    <submittedName>
        <fullName evidence="3">CRAL/TRIO domain containing protein, putative</fullName>
    </submittedName>
</protein>
<feature type="region of interest" description="Disordered" evidence="1">
    <location>
        <begin position="275"/>
        <end position="316"/>
    </location>
</feature>
<dbReference type="InterPro" id="IPR055777">
    <property type="entry name" value="DUF7353"/>
</dbReference>
<dbReference type="AlphaFoldDB" id="A0A7G2C2R5"/>
<sequence length="917" mass="104476">MPLFDCPPEYREALETVKREVGIHHHYLDGWVYLFLSNKKYDIKETVAKLQRRDVMEKTVFSNYTITPSLKESMRAGIVQYIGRDKLGRPVLYFNTARDHPKAEQRPERQANMDMFLSWSVRCSQENPTSSVTWLINQKDASMMKNTDLIFQKDMALRISKFFPGVVARMYICNMSSTLTFVMKPLLKQLPSAISDCIFMFSAGDIRKGKLQEYIDPSVLPVDMGGNNDCDNQKNYNLFATTIESYFADCIAALKKGITIKEMEMMKEFNVDSKGVPIAPSPQPPKAEEKSVSFAPEAKNPSKSVDPSDSLTSNSKISVSRKKQIIVVCSSTLYEEQQQNNSDNADRRESVAPEELDGEELLYTPTSPNEMVYFSSRPDFEGAVGEEHDSPIPNNTIFATPNFDAISESCVSNALMRSLSVKQDKQDEMERDWVRFRCYCLEICPYLFRLLGDLKDDAVGSEALSIIEENGTLLRRICHHVLNLFPQTKNRLSLPLIEWVSSSFFAKYELESEGRAYDSVVDCTSPDNLLLSVQGGLMEYIEECNTLIEVDKFKERVLRRMPNMWTAQLTREDFVTLLHDRCREQWNKLVPLFQSYIETKVTATLGHFVEHYGLLVSGGGIDTGAEWYKRLHHGLVQFREMKRGNWLFHVFPPAFQEEDAYPSMKEILRAAKRSQNLSSVSTLSLMSLSSLLFTRDELRSSLVSLVNPTLVERYLEAQQVTVYIPYESQQEGVSPNKVIEAARTEAIRCLSEAESVLREFLFTNSILFLLETRWSSSSDRASCLEEAAALRRYSLSAIQARRECQTYAVHYTKGAYDLQASFGEDTFGFLKPTDMPPDGYLFALELLAVDAFVQQRKNAPNLSNDSFVMEDMRSALKRSTNTGDRFTVADAQRMVTCLHSMDSSARLLAAVKRQFIY</sequence>
<feature type="region of interest" description="Disordered" evidence="1">
    <location>
        <begin position="336"/>
        <end position="359"/>
    </location>
</feature>
<dbReference type="PANTHER" id="PTHR46384">
    <property type="entry name" value="MOTILE SPERM DOMAIN-CONTAINING PROTEIN 2"/>
    <property type="match status" value="1"/>
</dbReference>
<dbReference type="VEuPathDB" id="TriTrypDB:ADEAN_000147400"/>
<dbReference type="PROSITE" id="PS50191">
    <property type="entry name" value="CRAL_TRIO"/>
    <property type="match status" value="1"/>
</dbReference>
<dbReference type="InterPro" id="IPR001251">
    <property type="entry name" value="CRAL-TRIO_dom"/>
</dbReference>
<evidence type="ECO:0000313" key="3">
    <source>
        <dbReference type="EMBL" id="CAD2214030.1"/>
    </source>
</evidence>